<organism evidence="2 3">
    <name type="scientific">Chenopodium quinoa</name>
    <name type="common">Quinoa</name>
    <dbReference type="NCBI Taxonomy" id="63459"/>
    <lineage>
        <taxon>Eukaryota</taxon>
        <taxon>Viridiplantae</taxon>
        <taxon>Streptophyta</taxon>
        <taxon>Embryophyta</taxon>
        <taxon>Tracheophyta</taxon>
        <taxon>Spermatophyta</taxon>
        <taxon>Magnoliopsida</taxon>
        <taxon>eudicotyledons</taxon>
        <taxon>Gunneridae</taxon>
        <taxon>Pentapetalae</taxon>
        <taxon>Caryophyllales</taxon>
        <taxon>Chenopodiaceae</taxon>
        <taxon>Chenopodioideae</taxon>
        <taxon>Atripliceae</taxon>
        <taxon>Chenopodium</taxon>
    </lineage>
</organism>
<dbReference type="Pfam" id="PF14244">
    <property type="entry name" value="Retrotran_gag_3"/>
    <property type="match status" value="1"/>
</dbReference>
<dbReference type="Gramene" id="AUR62044402-RA">
    <property type="protein sequence ID" value="AUR62044402-RA:cds"/>
    <property type="gene ID" value="AUR62044402"/>
</dbReference>
<protein>
    <recommendedName>
        <fullName evidence="1">Retrotransposon Copia-like N-terminal domain-containing protein</fullName>
    </recommendedName>
</protein>
<proteinExistence type="predicted"/>
<evidence type="ECO:0000313" key="3">
    <source>
        <dbReference type="Proteomes" id="UP000596660"/>
    </source>
</evidence>
<reference evidence="2" key="1">
    <citation type="journal article" date="2017" name="Nature">
        <title>The genome of Chenopodium quinoa.</title>
        <authorList>
            <person name="Jarvis D.E."/>
            <person name="Ho Y.S."/>
            <person name="Lightfoot D.J."/>
            <person name="Schmoeckel S.M."/>
            <person name="Li B."/>
            <person name="Borm T.J.A."/>
            <person name="Ohyanagi H."/>
            <person name="Mineta K."/>
            <person name="Michell C.T."/>
            <person name="Saber N."/>
            <person name="Kharbatia N.M."/>
            <person name="Rupper R.R."/>
            <person name="Sharp A.R."/>
            <person name="Dally N."/>
            <person name="Boughton B.A."/>
            <person name="Woo Y.H."/>
            <person name="Gao G."/>
            <person name="Schijlen E.G.W.M."/>
            <person name="Guo X."/>
            <person name="Momin A.A."/>
            <person name="Negrao S."/>
            <person name="Al-Babili S."/>
            <person name="Gehring C."/>
            <person name="Roessner U."/>
            <person name="Jung C."/>
            <person name="Murphy K."/>
            <person name="Arold S.T."/>
            <person name="Gojobori T."/>
            <person name="van der Linden C.G."/>
            <person name="van Loo E.N."/>
            <person name="Jellen E.N."/>
            <person name="Maughan P.J."/>
            <person name="Tester M."/>
        </authorList>
    </citation>
    <scope>NUCLEOTIDE SEQUENCE [LARGE SCALE GENOMIC DNA]</scope>
    <source>
        <strain evidence="2">cv. PI 614886</strain>
    </source>
</reference>
<name>A0A803NE55_CHEQI</name>
<dbReference type="EnsemblPlants" id="AUR62044402-RA">
    <property type="protein sequence ID" value="AUR62044402-RA:cds"/>
    <property type="gene ID" value="AUR62044402"/>
</dbReference>
<sequence>MAENSSVPVTSDPTSPYYINPSENTALPIVSEKFSGEAYGEWKRSMIIALATKNKLGFIDGSLPKPAEDHPNCGAWKRCDAKSFLTF</sequence>
<feature type="domain" description="Retrotransposon Copia-like N-terminal" evidence="1">
    <location>
        <begin position="21"/>
        <end position="67"/>
    </location>
</feature>
<evidence type="ECO:0000313" key="2">
    <source>
        <dbReference type="EnsemblPlants" id="AUR62044402-RA:cds"/>
    </source>
</evidence>
<dbReference type="PANTHER" id="PTHR37610">
    <property type="entry name" value="CCHC-TYPE DOMAIN-CONTAINING PROTEIN"/>
    <property type="match status" value="1"/>
</dbReference>
<dbReference type="Proteomes" id="UP000596660">
    <property type="component" value="Unplaced"/>
</dbReference>
<dbReference type="AlphaFoldDB" id="A0A803NE55"/>
<dbReference type="InterPro" id="IPR029472">
    <property type="entry name" value="Copia-like_N"/>
</dbReference>
<reference evidence="2" key="2">
    <citation type="submission" date="2021-03" db="UniProtKB">
        <authorList>
            <consortium name="EnsemblPlants"/>
        </authorList>
    </citation>
    <scope>IDENTIFICATION</scope>
</reference>
<dbReference type="PANTHER" id="PTHR37610:SF97">
    <property type="entry name" value="RETROTRANSPOSON GAG DOMAIN-CONTAINING PROTEIN"/>
    <property type="match status" value="1"/>
</dbReference>
<evidence type="ECO:0000259" key="1">
    <source>
        <dbReference type="Pfam" id="PF14244"/>
    </source>
</evidence>
<keyword evidence="3" id="KW-1185">Reference proteome</keyword>
<dbReference type="OMA" id="SSELWKY"/>
<accession>A0A803NE55</accession>